<dbReference type="Proteomes" id="UP000193498">
    <property type="component" value="Unassembled WGS sequence"/>
</dbReference>
<evidence type="ECO:0000256" key="5">
    <source>
        <dbReference type="ARBA" id="ARBA00023136"/>
    </source>
</evidence>
<keyword evidence="5 6" id="KW-0472">Membrane</keyword>
<dbReference type="GO" id="GO:0005886">
    <property type="term" value="C:plasma membrane"/>
    <property type="evidence" value="ECO:0007669"/>
    <property type="project" value="UniProtKB-SubCell"/>
</dbReference>
<evidence type="ECO:0000256" key="4">
    <source>
        <dbReference type="ARBA" id="ARBA00022989"/>
    </source>
</evidence>
<evidence type="ECO:0000313" key="9">
    <source>
        <dbReference type="Proteomes" id="UP000193498"/>
    </source>
</evidence>
<name>A0A1Y1Z135_9FUNG</name>
<keyword evidence="2" id="KW-1003">Cell membrane</keyword>
<keyword evidence="4 6" id="KW-1133">Transmembrane helix</keyword>
<dbReference type="Pfam" id="PF02656">
    <property type="entry name" value="DUF202"/>
    <property type="match status" value="1"/>
</dbReference>
<keyword evidence="9" id="KW-1185">Reference proteome</keyword>
<organism evidence="8 9">
    <name type="scientific">Basidiobolus meristosporus CBS 931.73</name>
    <dbReference type="NCBI Taxonomy" id="1314790"/>
    <lineage>
        <taxon>Eukaryota</taxon>
        <taxon>Fungi</taxon>
        <taxon>Fungi incertae sedis</taxon>
        <taxon>Zoopagomycota</taxon>
        <taxon>Entomophthoromycotina</taxon>
        <taxon>Basidiobolomycetes</taxon>
        <taxon>Basidiobolales</taxon>
        <taxon>Basidiobolaceae</taxon>
        <taxon>Basidiobolus</taxon>
    </lineage>
</organism>
<sequence>MPTAYLAHETDPLLFPATRTTGWLCQPLNQESLILNNLGSTARDQLGYERTLLAWVRFSIALVSFGASFIHHTDRRIPPFFILPNIEAAHVIAIFYLLIGIIAITMALVSYLRMQYIHGASRAPIQPSRSMRILFISITSSTVFVTIILLYYDSHRNNI</sequence>
<dbReference type="PANTHER" id="PTHR34187">
    <property type="entry name" value="FGR18P"/>
    <property type="match status" value="1"/>
</dbReference>
<evidence type="ECO:0000256" key="1">
    <source>
        <dbReference type="ARBA" id="ARBA00004651"/>
    </source>
</evidence>
<feature type="transmembrane region" description="Helical" evidence="6">
    <location>
        <begin position="91"/>
        <end position="112"/>
    </location>
</feature>
<evidence type="ECO:0000313" key="8">
    <source>
        <dbReference type="EMBL" id="ORY03990.1"/>
    </source>
</evidence>
<gene>
    <name evidence="8" type="ORF">K493DRAFT_62684</name>
</gene>
<comment type="subcellular location">
    <subcellularLocation>
        <location evidence="1">Cell membrane</location>
        <topology evidence="1">Multi-pass membrane protein</topology>
    </subcellularLocation>
</comment>
<protein>
    <recommendedName>
        <fullName evidence="7">DUF202 domain-containing protein</fullName>
    </recommendedName>
</protein>
<dbReference type="PANTHER" id="PTHR34187:SF2">
    <property type="entry name" value="DUF202 DOMAIN-CONTAINING PROTEIN"/>
    <property type="match status" value="1"/>
</dbReference>
<dbReference type="AlphaFoldDB" id="A0A1Y1Z135"/>
<evidence type="ECO:0000256" key="3">
    <source>
        <dbReference type="ARBA" id="ARBA00022692"/>
    </source>
</evidence>
<feature type="transmembrane region" description="Helical" evidence="6">
    <location>
        <begin position="52"/>
        <end position="71"/>
    </location>
</feature>
<dbReference type="OrthoDB" id="199599at2759"/>
<feature type="transmembrane region" description="Helical" evidence="6">
    <location>
        <begin position="133"/>
        <end position="152"/>
    </location>
</feature>
<dbReference type="InterPro" id="IPR003807">
    <property type="entry name" value="DUF202"/>
</dbReference>
<evidence type="ECO:0000259" key="7">
    <source>
        <dbReference type="Pfam" id="PF02656"/>
    </source>
</evidence>
<comment type="caution">
    <text evidence="8">The sequence shown here is derived from an EMBL/GenBank/DDBJ whole genome shotgun (WGS) entry which is preliminary data.</text>
</comment>
<dbReference type="InParanoid" id="A0A1Y1Z135"/>
<accession>A0A1Y1Z135</accession>
<proteinExistence type="predicted"/>
<evidence type="ECO:0000256" key="6">
    <source>
        <dbReference type="SAM" id="Phobius"/>
    </source>
</evidence>
<evidence type="ECO:0000256" key="2">
    <source>
        <dbReference type="ARBA" id="ARBA00022475"/>
    </source>
</evidence>
<reference evidence="8 9" key="1">
    <citation type="submission" date="2016-07" db="EMBL/GenBank/DDBJ databases">
        <title>Pervasive Adenine N6-methylation of Active Genes in Fungi.</title>
        <authorList>
            <consortium name="DOE Joint Genome Institute"/>
            <person name="Mondo S.J."/>
            <person name="Dannebaum R.O."/>
            <person name="Kuo R.C."/>
            <person name="Labutti K."/>
            <person name="Haridas S."/>
            <person name="Kuo A."/>
            <person name="Salamov A."/>
            <person name="Ahrendt S.R."/>
            <person name="Lipzen A."/>
            <person name="Sullivan W."/>
            <person name="Andreopoulos W.B."/>
            <person name="Clum A."/>
            <person name="Lindquist E."/>
            <person name="Daum C."/>
            <person name="Ramamoorthy G.K."/>
            <person name="Gryganskyi A."/>
            <person name="Culley D."/>
            <person name="Magnuson J.K."/>
            <person name="James T.Y."/>
            <person name="O'Malley M.A."/>
            <person name="Stajich J.E."/>
            <person name="Spatafora J.W."/>
            <person name="Visel A."/>
            <person name="Grigoriev I.V."/>
        </authorList>
    </citation>
    <scope>NUCLEOTIDE SEQUENCE [LARGE SCALE GENOMIC DNA]</scope>
    <source>
        <strain evidence="8 9">CBS 931.73</strain>
    </source>
</reference>
<keyword evidence="3 6" id="KW-0812">Transmembrane</keyword>
<feature type="domain" description="DUF202" evidence="7">
    <location>
        <begin position="45"/>
        <end position="115"/>
    </location>
</feature>
<dbReference type="EMBL" id="MCFE01000040">
    <property type="protein sequence ID" value="ORY03990.1"/>
    <property type="molecule type" value="Genomic_DNA"/>
</dbReference>
<dbReference type="InterPro" id="IPR052053">
    <property type="entry name" value="IM_YidH-like"/>
</dbReference>